<dbReference type="EMBL" id="LIST01000005">
    <property type="protein sequence ID" value="KOX95908.1"/>
    <property type="molecule type" value="Genomic_DNA"/>
</dbReference>
<evidence type="ECO:0000313" key="2">
    <source>
        <dbReference type="Proteomes" id="UP000037747"/>
    </source>
</evidence>
<comment type="caution">
    <text evidence="1">The sequence shown here is derived from an EMBL/GenBank/DDBJ whole genome shotgun (WGS) entry which is preliminary data.</text>
</comment>
<dbReference type="RefSeq" id="WP_053772550.1">
    <property type="nucleotide sequence ID" value="NZ_LIST01000005.1"/>
</dbReference>
<keyword evidence="2" id="KW-1185">Reference proteome</keyword>
<proteinExistence type="predicted"/>
<dbReference type="Proteomes" id="UP000037747">
    <property type="component" value="Unassembled WGS sequence"/>
</dbReference>
<dbReference type="PATRIC" id="fig|1705389.3.peg.1626"/>
<protein>
    <submittedName>
        <fullName evidence="1">Uncharacterized protein</fullName>
    </submittedName>
</protein>
<evidence type="ECO:0000313" key="1">
    <source>
        <dbReference type="EMBL" id="KOX95908.1"/>
    </source>
</evidence>
<name>A0A0M9APV1_9EURY</name>
<sequence length="79" mass="8493">MTTPTLDLETTVTRDHPVTHKSATIQIDRDEFDASVVRLAFSGQWGTTYVTLTATQAHTVASALEQTATDAANAEATNE</sequence>
<dbReference type="OrthoDB" id="328896at2157"/>
<organism evidence="1 2">
    <name type="scientific">Halorubrum tropicale</name>
    <dbReference type="NCBI Taxonomy" id="1765655"/>
    <lineage>
        <taxon>Archaea</taxon>
        <taxon>Methanobacteriati</taxon>
        <taxon>Methanobacteriota</taxon>
        <taxon>Stenosarchaea group</taxon>
        <taxon>Halobacteria</taxon>
        <taxon>Halobacteriales</taxon>
        <taxon>Haloferacaceae</taxon>
        <taxon>Halorubrum</taxon>
    </lineage>
</organism>
<reference evidence="1 2" key="1">
    <citation type="submission" date="2015-08" db="EMBL/GenBank/DDBJ databases">
        <title>Genomes of Isolates from Cabo Rojo, PR.</title>
        <authorList>
            <person name="Sanchez-Nieves R.L."/>
            <person name="Montalvo-Rodriguez R."/>
        </authorList>
    </citation>
    <scope>NUCLEOTIDE SEQUENCE [LARGE SCALE GENOMIC DNA]</scope>
    <source>
        <strain evidence="1 2">5</strain>
    </source>
</reference>
<accession>A0A0M9APV1</accession>
<dbReference type="STRING" id="1765655.AMR74_13390"/>
<dbReference type="AlphaFoldDB" id="A0A0M9APV1"/>
<gene>
    <name evidence="1" type="ORF">AMR74_13390</name>
</gene>